<dbReference type="NCBIfam" id="TIGR03515">
    <property type="entry name" value="GldC"/>
    <property type="match status" value="1"/>
</dbReference>
<dbReference type="InterPro" id="IPR019854">
    <property type="entry name" value="Motility-assoc_prot_GldC"/>
</dbReference>
<gene>
    <name evidence="1" type="primary">gldC</name>
    <name evidence="1" type="ORF">C5O19_09710</name>
</gene>
<keyword evidence="2" id="KW-1185">Reference proteome</keyword>
<sequence length="117" mass="13504">MKKAEIHFDIELDENNVPNKIYWDASDNPNEGLNDTQAISIATWDRYHRATMKLDLWTKDMEVGDMKQFYIEIMSGVADSVISATGDKKMAEQIHDVCKILSRNLKAELEELQRNSK</sequence>
<accession>A0A2S7IQC7</accession>
<dbReference type="Proteomes" id="UP000239590">
    <property type="component" value="Unassembled WGS sequence"/>
</dbReference>
<evidence type="ECO:0000313" key="2">
    <source>
        <dbReference type="Proteomes" id="UP000239590"/>
    </source>
</evidence>
<dbReference type="Pfam" id="PF19937">
    <property type="entry name" value="GldC-like"/>
    <property type="match status" value="1"/>
</dbReference>
<evidence type="ECO:0000313" key="1">
    <source>
        <dbReference type="EMBL" id="PQA59876.1"/>
    </source>
</evidence>
<dbReference type="EMBL" id="PTRA01000001">
    <property type="protein sequence ID" value="PQA59876.1"/>
    <property type="molecule type" value="Genomic_DNA"/>
</dbReference>
<dbReference type="RefSeq" id="WP_094809018.1">
    <property type="nucleotide sequence ID" value="NZ_PTRA01000001.1"/>
</dbReference>
<dbReference type="OrthoDB" id="893422at2"/>
<reference evidence="2" key="1">
    <citation type="submission" date="2018-02" db="EMBL/GenBank/DDBJ databases">
        <title>Genome sequencing of Solimonas sp. HR-BB.</title>
        <authorList>
            <person name="Lee Y."/>
            <person name="Jeon C.O."/>
        </authorList>
    </citation>
    <scope>NUCLEOTIDE SEQUENCE [LARGE SCALE GENOMIC DNA]</scope>
    <source>
        <strain evidence="2">HR-U</strain>
    </source>
</reference>
<organism evidence="1 2">
    <name type="scientific">Siphonobacter curvatus</name>
    <dbReference type="NCBI Taxonomy" id="2094562"/>
    <lineage>
        <taxon>Bacteria</taxon>
        <taxon>Pseudomonadati</taxon>
        <taxon>Bacteroidota</taxon>
        <taxon>Cytophagia</taxon>
        <taxon>Cytophagales</taxon>
        <taxon>Cytophagaceae</taxon>
        <taxon>Siphonobacter</taxon>
    </lineage>
</organism>
<dbReference type="AlphaFoldDB" id="A0A2S7IQC7"/>
<name>A0A2S7IQC7_9BACT</name>
<protein>
    <submittedName>
        <fullName evidence="1">Gliding motility protein GldC</fullName>
    </submittedName>
</protein>
<proteinExistence type="predicted"/>
<comment type="caution">
    <text evidence="1">The sequence shown here is derived from an EMBL/GenBank/DDBJ whole genome shotgun (WGS) entry which is preliminary data.</text>
</comment>